<reference evidence="7 8" key="1">
    <citation type="submission" date="2020-04" db="EMBL/GenBank/DDBJ databases">
        <title>Novel Mycoplasma species detected in Phocoena phocoena (harbor porpoise) from the USA.</title>
        <authorList>
            <person name="Volokhov D.V."/>
        </authorList>
    </citation>
    <scope>NUCLEOTIDE SEQUENCE [LARGE SCALE GENOMIC DNA]</scope>
    <source>
        <strain evidence="7 8">C264-NAS</strain>
    </source>
</reference>
<evidence type="ECO:0000256" key="3">
    <source>
        <dbReference type="ARBA" id="ARBA00022741"/>
    </source>
</evidence>
<proteinExistence type="inferred from homology"/>
<dbReference type="AlphaFoldDB" id="A0A858U5K5"/>
<dbReference type="PROSITE" id="PS00893">
    <property type="entry name" value="NUDIX_BOX"/>
    <property type="match status" value="1"/>
</dbReference>
<dbReference type="InterPro" id="IPR051325">
    <property type="entry name" value="Nudix_hydrolase_domain"/>
</dbReference>
<evidence type="ECO:0000259" key="6">
    <source>
        <dbReference type="PROSITE" id="PS51462"/>
    </source>
</evidence>
<keyword evidence="8" id="KW-1185">Reference proteome</keyword>
<dbReference type="RefSeq" id="WP_169580369.1">
    <property type="nucleotide sequence ID" value="NZ_CP051480.1"/>
</dbReference>
<evidence type="ECO:0000256" key="4">
    <source>
        <dbReference type="ARBA" id="ARBA00022801"/>
    </source>
</evidence>
<dbReference type="Pfam" id="PF00293">
    <property type="entry name" value="NUDIX"/>
    <property type="match status" value="1"/>
</dbReference>
<dbReference type="InterPro" id="IPR015797">
    <property type="entry name" value="NUDIX_hydrolase-like_dom_sf"/>
</dbReference>
<evidence type="ECO:0000256" key="1">
    <source>
        <dbReference type="ARBA" id="ARBA00005582"/>
    </source>
</evidence>
<dbReference type="Proteomes" id="UP000501728">
    <property type="component" value="Chromosome"/>
</dbReference>
<keyword evidence="3" id="KW-0547">Nucleotide-binding</keyword>
<gene>
    <name evidence="7" type="ORF">HGG64_02425</name>
</gene>
<dbReference type="EMBL" id="CP051480">
    <property type="protein sequence ID" value="QJG66545.1"/>
    <property type="molecule type" value="Genomic_DNA"/>
</dbReference>
<dbReference type="PANTHER" id="PTHR21340:SF0">
    <property type="entry name" value="BIS(5'-NUCLEOSYL)-TETRAPHOSPHATASE [ASYMMETRICAL]"/>
    <property type="match status" value="1"/>
</dbReference>
<accession>A0A858U5K5</accession>
<name>A0A858U5K5_9MOLU</name>
<feature type="domain" description="Nudix hydrolase" evidence="6">
    <location>
        <begin position="2"/>
        <end position="130"/>
    </location>
</feature>
<dbReference type="GO" id="GO:0000166">
    <property type="term" value="F:nucleotide binding"/>
    <property type="evidence" value="ECO:0007669"/>
    <property type="project" value="UniProtKB-KW"/>
</dbReference>
<organism evidence="7 8">
    <name type="scientific">Mycoplasma phocoeninasale</name>
    <dbReference type="NCBI Taxonomy" id="2726117"/>
    <lineage>
        <taxon>Bacteria</taxon>
        <taxon>Bacillati</taxon>
        <taxon>Mycoplasmatota</taxon>
        <taxon>Mollicutes</taxon>
        <taxon>Mycoplasmataceae</taxon>
        <taxon>Mycoplasma</taxon>
    </lineage>
</organism>
<sequence>MKKEKSCGAIIFKSINGRLNVLLIQQIGGHWGFPKGHVEDHETEHQTAIREVKEETNIEIKIVGDFRETNSYSPIRDIYKDVIYFIGIPTNNEIKTQASEISEATWYPIEEALEKVTFPNDVAILRLAIEYFQKM</sequence>
<dbReference type="KEGG" id="mphn:HGG64_02425"/>
<evidence type="ECO:0000313" key="7">
    <source>
        <dbReference type="EMBL" id="QJG66545.1"/>
    </source>
</evidence>
<keyword evidence="4" id="KW-0378">Hydrolase</keyword>
<dbReference type="SUPFAM" id="SSF55811">
    <property type="entry name" value="Nudix"/>
    <property type="match status" value="1"/>
</dbReference>
<dbReference type="PROSITE" id="PS51462">
    <property type="entry name" value="NUDIX"/>
    <property type="match status" value="1"/>
</dbReference>
<dbReference type="Gene3D" id="3.90.79.10">
    <property type="entry name" value="Nucleoside Triphosphate Pyrophosphohydrolase"/>
    <property type="match status" value="1"/>
</dbReference>
<dbReference type="CDD" id="cd03428">
    <property type="entry name" value="NUDIX_Ap4A_Nudt2"/>
    <property type="match status" value="1"/>
</dbReference>
<comment type="similarity">
    <text evidence="1">Belongs to the Nudix hydrolase family.</text>
</comment>
<evidence type="ECO:0000313" key="8">
    <source>
        <dbReference type="Proteomes" id="UP000501728"/>
    </source>
</evidence>
<dbReference type="InterPro" id="IPR020084">
    <property type="entry name" value="NUDIX_hydrolase_CS"/>
</dbReference>
<dbReference type="InterPro" id="IPR000086">
    <property type="entry name" value="NUDIX_hydrolase_dom"/>
</dbReference>
<dbReference type="GO" id="GO:0006167">
    <property type="term" value="P:AMP biosynthetic process"/>
    <property type="evidence" value="ECO:0007669"/>
    <property type="project" value="TreeGrafter"/>
</dbReference>
<dbReference type="GO" id="GO:0004081">
    <property type="term" value="F:bis(5'-nucleosyl)-tetraphosphatase (asymmetrical) activity"/>
    <property type="evidence" value="ECO:0007669"/>
    <property type="project" value="TreeGrafter"/>
</dbReference>
<dbReference type="GO" id="GO:0006754">
    <property type="term" value="P:ATP biosynthetic process"/>
    <property type="evidence" value="ECO:0007669"/>
    <property type="project" value="TreeGrafter"/>
</dbReference>
<evidence type="ECO:0000256" key="5">
    <source>
        <dbReference type="ARBA" id="ARBA00032644"/>
    </source>
</evidence>
<dbReference type="PANTHER" id="PTHR21340">
    <property type="entry name" value="DIADENOSINE 5,5-P1,P4-TETRAPHOSPHATE PYROPHOSPHOHYDROLASE MUTT"/>
    <property type="match status" value="1"/>
</dbReference>
<protein>
    <recommendedName>
        <fullName evidence="2">Bis(5'-nucleosyl)-tetraphosphatase [asymmetrical]</fullName>
    </recommendedName>
    <alternativeName>
        <fullName evidence="5">Diadenosine 5',5'''-P1,P4-tetraphosphate asymmetrical hydrolase</fullName>
    </alternativeName>
</protein>
<dbReference type="InterPro" id="IPR003565">
    <property type="entry name" value="Tetra_PHTase"/>
</dbReference>
<evidence type="ECO:0000256" key="2">
    <source>
        <dbReference type="ARBA" id="ARBA00018911"/>
    </source>
</evidence>